<reference evidence="3" key="1">
    <citation type="submission" date="2021-01" db="EMBL/GenBank/DDBJ databases">
        <authorList>
            <person name="Corre E."/>
            <person name="Pelletier E."/>
            <person name="Niang G."/>
            <person name="Scheremetjew M."/>
            <person name="Finn R."/>
            <person name="Kale V."/>
            <person name="Holt S."/>
            <person name="Cochrane G."/>
            <person name="Meng A."/>
            <person name="Brown T."/>
            <person name="Cohen L."/>
        </authorList>
    </citation>
    <scope>NUCLEOTIDE SEQUENCE</scope>
    <source>
        <strain evidence="3">SAG 11-49</strain>
    </source>
</reference>
<sequence>MPICATRAMCPSIRLASARRSASCWVRASASSGHEPSPSGRPHATLSVAKRDLLLMAAAAPAMMLRPVLADEVAQPAQPAPAPPPPPPPPMAGAGVQLMDEPVALFQYQWTSEVAPNLRVKAYHAIIFQARPACWQRIAQAIQNSRYTELEQDLKEGQFADLRQAAMYIPWALLQRDDFTAATDARKAYNEFNAHIQDLQSAALAAAAGDADPQRVQQSFILMSASLDGFLAAVPSTYLGNGPKA</sequence>
<keyword evidence="1" id="KW-0793">Thylakoid</keyword>
<evidence type="ECO:0000313" key="3">
    <source>
        <dbReference type="EMBL" id="CAD8674122.1"/>
    </source>
</evidence>
<feature type="region of interest" description="Disordered" evidence="2">
    <location>
        <begin position="75"/>
        <end position="95"/>
    </location>
</feature>
<dbReference type="Gene3D" id="1.20.120.290">
    <property type="entry name" value="Oxygen-evolving enhancer protein 3 (PsbQ), four-helix up-down bundle"/>
    <property type="match status" value="1"/>
</dbReference>
<feature type="compositionally biased region" description="Pro residues" evidence="2">
    <location>
        <begin position="78"/>
        <end position="91"/>
    </location>
</feature>
<organism evidence="3">
    <name type="scientific">Chlamydomonas leiostraca</name>
    <dbReference type="NCBI Taxonomy" id="1034604"/>
    <lineage>
        <taxon>Eukaryota</taxon>
        <taxon>Viridiplantae</taxon>
        <taxon>Chlorophyta</taxon>
        <taxon>core chlorophytes</taxon>
        <taxon>Chlorophyceae</taxon>
        <taxon>CS clade</taxon>
        <taxon>Chlamydomonadales</taxon>
        <taxon>Chlamydomonadaceae</taxon>
        <taxon>Chlamydomonas</taxon>
    </lineage>
</organism>
<accession>A0A7S0WN14</accession>
<evidence type="ECO:0000256" key="1">
    <source>
        <dbReference type="ARBA" id="ARBA00023078"/>
    </source>
</evidence>
<evidence type="ECO:0000256" key="2">
    <source>
        <dbReference type="SAM" id="MobiDB-lite"/>
    </source>
</evidence>
<name>A0A7S0WN14_9CHLO</name>
<dbReference type="EMBL" id="HBFB01010889">
    <property type="protein sequence ID" value="CAD8674122.1"/>
    <property type="molecule type" value="Transcribed_RNA"/>
</dbReference>
<dbReference type="InterPro" id="IPR023222">
    <property type="entry name" value="PsbQ-like_dom_sf"/>
</dbReference>
<dbReference type="AlphaFoldDB" id="A0A7S0WN14"/>
<proteinExistence type="predicted"/>
<protein>
    <submittedName>
        <fullName evidence="3">Uncharacterized protein</fullName>
    </submittedName>
</protein>
<gene>
    <name evidence="3" type="ORF">CLEI1391_LOCUS6178</name>
</gene>